<evidence type="ECO:0000313" key="17">
    <source>
        <dbReference type="Proteomes" id="UP000467132"/>
    </source>
</evidence>
<evidence type="ECO:0000256" key="2">
    <source>
        <dbReference type="ARBA" id="ARBA00022679"/>
    </source>
</evidence>
<comment type="catalytic activity">
    <reaction evidence="13">
        <text>apo-[ACP] + CoA = holo-[ACP] + adenosine 3',5'-bisphosphate + H(+)</text>
        <dbReference type="Rhea" id="RHEA:12068"/>
        <dbReference type="Rhea" id="RHEA-COMP:9685"/>
        <dbReference type="Rhea" id="RHEA-COMP:9690"/>
        <dbReference type="ChEBI" id="CHEBI:15378"/>
        <dbReference type="ChEBI" id="CHEBI:29999"/>
        <dbReference type="ChEBI" id="CHEBI:57287"/>
        <dbReference type="ChEBI" id="CHEBI:58343"/>
        <dbReference type="ChEBI" id="CHEBI:64479"/>
        <dbReference type="EC" id="2.7.8.7"/>
    </reaction>
</comment>
<dbReference type="GO" id="GO:0110051">
    <property type="term" value="P:metabolite repair"/>
    <property type="evidence" value="ECO:0007669"/>
    <property type="project" value="TreeGrafter"/>
</dbReference>
<dbReference type="GO" id="GO:0005737">
    <property type="term" value="C:cytoplasm"/>
    <property type="evidence" value="ECO:0007669"/>
    <property type="project" value="UniProtKB-SubCell"/>
</dbReference>
<comment type="caution">
    <text evidence="16">The sequence shown here is derived from an EMBL/GenBank/DDBJ whole genome shotgun (WGS) entry which is preliminary data.</text>
</comment>
<comment type="cofactor">
    <cofactor evidence="13">
        <name>Mg(2+)</name>
        <dbReference type="ChEBI" id="CHEBI:18420"/>
    </cofactor>
</comment>
<comment type="caution">
    <text evidence="14">Lacks conserved residue(s) required for the propagation of feature annotation.</text>
</comment>
<dbReference type="SUPFAM" id="SSF56214">
    <property type="entry name" value="4'-phosphopantetheinyl transferase"/>
    <property type="match status" value="1"/>
</dbReference>
<proteinExistence type="inferred from homology"/>
<keyword evidence="17" id="KW-1185">Reference proteome</keyword>
<gene>
    <name evidence="13" type="primary">acpS</name>
    <name evidence="14" type="synonym">nnrD</name>
    <name evidence="16" type="ORF">D3Z33_05545</name>
</gene>
<evidence type="ECO:0000256" key="13">
    <source>
        <dbReference type="HAMAP-Rule" id="MF_00101"/>
    </source>
</evidence>
<keyword evidence="13" id="KW-0963">Cytoplasm</keyword>
<dbReference type="EC" id="2.7.8.7" evidence="13"/>
<dbReference type="AlphaFoldDB" id="A0A845R182"/>
<keyword evidence="10 13" id="KW-0443">Lipid metabolism</keyword>
<dbReference type="Proteomes" id="UP000467132">
    <property type="component" value="Unassembled WGS sequence"/>
</dbReference>
<evidence type="ECO:0000256" key="1">
    <source>
        <dbReference type="ARBA" id="ARBA00022516"/>
    </source>
</evidence>
<dbReference type="NCBIfam" id="TIGR00516">
    <property type="entry name" value="acpS"/>
    <property type="match status" value="1"/>
</dbReference>
<comment type="function">
    <text evidence="14">Catalyzes the dehydration of the S-form of NAD(P)HX at the expense of ADP, which is converted to AMP. Together with NAD(P)HX epimerase, which catalyzes the epimerization of the S- and R-forms, the enzyme allows the repair of both epimers of NAD(P)HX, a damaged form of NAD(P)H that is a result of enzymatic or heat-dependent hydration.</text>
</comment>
<evidence type="ECO:0000256" key="3">
    <source>
        <dbReference type="ARBA" id="ARBA00022723"/>
    </source>
</evidence>
<dbReference type="InterPro" id="IPR008278">
    <property type="entry name" value="4-PPantetheinyl_Trfase_dom"/>
</dbReference>
<evidence type="ECO:0000256" key="11">
    <source>
        <dbReference type="ARBA" id="ARBA00023160"/>
    </source>
</evidence>
<feature type="domain" description="YjeF C-terminal" evidence="15">
    <location>
        <begin position="129"/>
        <end position="411"/>
    </location>
</feature>
<keyword evidence="5 13" id="KW-0276">Fatty acid metabolism</keyword>
<comment type="similarity">
    <text evidence="13">Belongs to the P-Pant transferase superfamily. AcpS family.</text>
</comment>
<keyword evidence="3 13" id="KW-0479">Metal-binding</keyword>
<comment type="subcellular location">
    <subcellularLocation>
        <location evidence="13">Cytoplasm</location>
    </subcellularLocation>
</comment>
<dbReference type="InterPro" id="IPR004568">
    <property type="entry name" value="Ppantetheine-prot_Trfase_dom"/>
</dbReference>
<dbReference type="InterPro" id="IPR029056">
    <property type="entry name" value="Ribokinase-like"/>
</dbReference>
<dbReference type="HAMAP" id="MF_01965">
    <property type="entry name" value="NADHX_dehydratase"/>
    <property type="match status" value="1"/>
</dbReference>
<dbReference type="HAMAP" id="MF_00101">
    <property type="entry name" value="AcpS"/>
    <property type="match status" value="1"/>
</dbReference>
<dbReference type="OrthoDB" id="9806925at2"/>
<keyword evidence="7 13" id="KW-0460">Magnesium</keyword>
<dbReference type="NCBIfam" id="TIGR00556">
    <property type="entry name" value="pantethn_trn"/>
    <property type="match status" value="1"/>
</dbReference>
<evidence type="ECO:0000256" key="4">
    <source>
        <dbReference type="ARBA" id="ARBA00022741"/>
    </source>
</evidence>
<dbReference type="EMBL" id="QXXA01000005">
    <property type="protein sequence ID" value="NBI06323.1"/>
    <property type="molecule type" value="Genomic_DNA"/>
</dbReference>
<reference evidence="16 17" key="1">
    <citation type="submission" date="2018-08" db="EMBL/GenBank/DDBJ databases">
        <title>Murine metabolic-syndrome-specific gut microbial biobank.</title>
        <authorList>
            <person name="Liu C."/>
        </authorList>
    </citation>
    <scope>NUCLEOTIDE SEQUENCE [LARGE SCALE GENOMIC DNA]</scope>
    <source>
        <strain evidence="16 17">583</strain>
    </source>
</reference>
<dbReference type="SUPFAM" id="SSF53613">
    <property type="entry name" value="Ribokinase-like"/>
    <property type="match status" value="1"/>
</dbReference>
<dbReference type="Pfam" id="PF01256">
    <property type="entry name" value="Carb_kinase"/>
    <property type="match status" value="1"/>
</dbReference>
<dbReference type="GO" id="GO:0052856">
    <property type="term" value="F:NAD(P)HX epimerase activity"/>
    <property type="evidence" value="ECO:0007669"/>
    <property type="project" value="TreeGrafter"/>
</dbReference>
<dbReference type="InterPro" id="IPR037143">
    <property type="entry name" value="4-PPantetheinyl_Trfase_dom_sf"/>
</dbReference>
<evidence type="ECO:0000256" key="9">
    <source>
        <dbReference type="ARBA" id="ARBA00023027"/>
    </source>
</evidence>
<dbReference type="GO" id="GO:0005524">
    <property type="term" value="F:ATP binding"/>
    <property type="evidence" value="ECO:0007669"/>
    <property type="project" value="UniProtKB-KW"/>
</dbReference>
<dbReference type="Pfam" id="PF01648">
    <property type="entry name" value="ACPS"/>
    <property type="match status" value="1"/>
</dbReference>
<dbReference type="CDD" id="cd01171">
    <property type="entry name" value="YXKO-related"/>
    <property type="match status" value="1"/>
</dbReference>
<comment type="catalytic activity">
    <reaction evidence="14">
        <text>(6S)-NADPHX + ADP = AMP + phosphate + NADPH + H(+)</text>
        <dbReference type="Rhea" id="RHEA:32235"/>
        <dbReference type="ChEBI" id="CHEBI:15378"/>
        <dbReference type="ChEBI" id="CHEBI:43474"/>
        <dbReference type="ChEBI" id="CHEBI:57783"/>
        <dbReference type="ChEBI" id="CHEBI:64076"/>
        <dbReference type="ChEBI" id="CHEBI:456215"/>
        <dbReference type="ChEBI" id="CHEBI:456216"/>
        <dbReference type="EC" id="4.2.1.136"/>
    </reaction>
</comment>
<evidence type="ECO:0000256" key="8">
    <source>
        <dbReference type="ARBA" id="ARBA00022857"/>
    </source>
</evidence>
<feature type="binding site" evidence="14">
    <location>
        <position position="352"/>
    </location>
    <ligand>
        <name>(6S)-NADPHX</name>
        <dbReference type="ChEBI" id="CHEBI:64076"/>
    </ligand>
</feature>
<feature type="binding site" evidence="14">
    <location>
        <position position="235"/>
    </location>
    <ligand>
        <name>(6S)-NADPHX</name>
        <dbReference type="ChEBI" id="CHEBI:64076"/>
    </ligand>
</feature>
<name>A0A845R182_9CLOT</name>
<dbReference type="GO" id="GO:0046496">
    <property type="term" value="P:nicotinamide nucleotide metabolic process"/>
    <property type="evidence" value="ECO:0007669"/>
    <property type="project" value="UniProtKB-UniRule"/>
</dbReference>
<dbReference type="PANTHER" id="PTHR12592:SF0">
    <property type="entry name" value="ATP-DEPENDENT (S)-NAD(P)H-HYDRATE DEHYDRATASE"/>
    <property type="match status" value="1"/>
</dbReference>
<dbReference type="PROSITE" id="PS51383">
    <property type="entry name" value="YJEF_C_3"/>
    <property type="match status" value="1"/>
</dbReference>
<keyword evidence="8 14" id="KW-0521">NADP</keyword>
<feature type="binding site" evidence="14">
    <location>
        <begin position="323"/>
        <end position="327"/>
    </location>
    <ligand>
        <name>AMP</name>
        <dbReference type="ChEBI" id="CHEBI:456215"/>
    </ligand>
</feature>
<dbReference type="InterPro" id="IPR017953">
    <property type="entry name" value="Carbohydrate_kinase_pred_CS"/>
</dbReference>
<dbReference type="GO" id="GO:0008897">
    <property type="term" value="F:holo-[acyl-carrier-protein] synthase activity"/>
    <property type="evidence" value="ECO:0007669"/>
    <property type="project" value="UniProtKB-UniRule"/>
</dbReference>
<feature type="binding site" evidence="13">
    <location>
        <position position="8"/>
    </location>
    <ligand>
        <name>Mg(2+)</name>
        <dbReference type="ChEBI" id="CHEBI:18420"/>
    </ligand>
</feature>
<keyword evidence="12 14" id="KW-0456">Lyase</keyword>
<evidence type="ECO:0000256" key="6">
    <source>
        <dbReference type="ARBA" id="ARBA00022840"/>
    </source>
</evidence>
<keyword evidence="1 13" id="KW-0444">Lipid biosynthesis</keyword>
<keyword evidence="11 13" id="KW-0275">Fatty acid biosynthesis</keyword>
<feature type="binding site" evidence="14">
    <location>
        <position position="286"/>
    </location>
    <ligand>
        <name>(6S)-NADPHX</name>
        <dbReference type="ChEBI" id="CHEBI:64076"/>
    </ligand>
</feature>
<comment type="catalytic activity">
    <reaction evidence="14">
        <text>(6S)-NADHX + ADP = AMP + phosphate + NADH + H(+)</text>
        <dbReference type="Rhea" id="RHEA:32223"/>
        <dbReference type="ChEBI" id="CHEBI:15378"/>
        <dbReference type="ChEBI" id="CHEBI:43474"/>
        <dbReference type="ChEBI" id="CHEBI:57945"/>
        <dbReference type="ChEBI" id="CHEBI:64074"/>
        <dbReference type="ChEBI" id="CHEBI:456215"/>
        <dbReference type="ChEBI" id="CHEBI:456216"/>
        <dbReference type="EC" id="4.2.1.136"/>
    </reaction>
</comment>
<evidence type="ECO:0000313" key="16">
    <source>
        <dbReference type="EMBL" id="NBI06323.1"/>
    </source>
</evidence>
<dbReference type="GO" id="GO:0006633">
    <property type="term" value="P:fatty acid biosynthetic process"/>
    <property type="evidence" value="ECO:0007669"/>
    <property type="project" value="UniProtKB-UniRule"/>
</dbReference>
<dbReference type="GO" id="GO:0000287">
    <property type="term" value="F:magnesium ion binding"/>
    <property type="evidence" value="ECO:0007669"/>
    <property type="project" value="UniProtKB-UniRule"/>
</dbReference>
<dbReference type="InterPro" id="IPR000631">
    <property type="entry name" value="CARKD"/>
</dbReference>
<dbReference type="PANTHER" id="PTHR12592">
    <property type="entry name" value="ATP-DEPENDENT (S)-NAD(P)H-HYDRATE DEHYDRATASE FAMILY MEMBER"/>
    <property type="match status" value="1"/>
</dbReference>
<keyword evidence="4 14" id="KW-0547">Nucleotide-binding</keyword>
<dbReference type="Gene3D" id="3.40.1190.20">
    <property type="match status" value="1"/>
</dbReference>
<dbReference type="GO" id="GO:0052855">
    <property type="term" value="F:ADP-dependent NAD(P)H-hydrate dehydratase activity"/>
    <property type="evidence" value="ECO:0007669"/>
    <property type="project" value="UniProtKB-UniRule"/>
</dbReference>
<evidence type="ECO:0000259" key="15">
    <source>
        <dbReference type="PROSITE" id="PS51383"/>
    </source>
</evidence>
<keyword evidence="9 14" id="KW-0520">NAD</keyword>
<dbReference type="EC" id="4.2.1.136" evidence="14"/>
<comment type="function">
    <text evidence="13">Transfers the 4'-phosphopantetheine moiety from coenzyme A to a Ser of acyl-carrier-protein.</text>
</comment>
<evidence type="ECO:0000256" key="5">
    <source>
        <dbReference type="ARBA" id="ARBA00022832"/>
    </source>
</evidence>
<evidence type="ECO:0000256" key="7">
    <source>
        <dbReference type="ARBA" id="ARBA00022842"/>
    </source>
</evidence>
<evidence type="ECO:0000256" key="10">
    <source>
        <dbReference type="ARBA" id="ARBA00023098"/>
    </source>
</evidence>
<keyword evidence="6 14" id="KW-0067">ATP-binding</keyword>
<sequence>MNMSVGIDIVRVDRIENILDKKRNLFLSKIFTINEIKYIKEKNNSPQTIAGLFSAKESISKAIGTGIGKVSFKDIEISHDRFGKPIVTINEKVKSFGISKIDLAITHEKEYAVSFAEVEFNSNKNAVNIPEELKGLLTKRNPDSHKGDYGKVLIIGGSRGMTGSITLSSKASMRTGSGLVYTMVPEYLETIMSIKLTEEIVKIAKDNGKGYFIKEALEDILNNAKGKDALAIGPGMGTYKDNIYLLGEIIKNTNVPMVIDADELNALSKDIDMLKNKKNSIVITPHPGEMARLLDKSIKEIESNRIYYAKYISNKYDIVTVLKGNNTIVSYKDQVYINNSGNPGMAKAGSGDVLTGIITSLIGQGLEPFNAAKLAVYIHGLAGDFAKDKKGEYSMVASDIIENIGEAINFLLTNKKFSSKLN</sequence>
<accession>A0A845R182</accession>
<keyword evidence="2 13" id="KW-0808">Transferase</keyword>
<comment type="subunit">
    <text evidence="14">Homotetramer.</text>
</comment>
<organism evidence="16 17">
    <name type="scientific">Senegalia massiliensis</name>
    <dbReference type="NCBI Taxonomy" id="1720316"/>
    <lineage>
        <taxon>Bacteria</taxon>
        <taxon>Bacillati</taxon>
        <taxon>Bacillota</taxon>
        <taxon>Clostridia</taxon>
        <taxon>Eubacteriales</taxon>
        <taxon>Clostridiaceae</taxon>
        <taxon>Senegalia</taxon>
    </lineage>
</organism>
<dbReference type="Gene3D" id="3.90.470.20">
    <property type="entry name" value="4'-phosphopantetheinyl transferase domain"/>
    <property type="match status" value="1"/>
</dbReference>
<comment type="similarity">
    <text evidence="14">Belongs to the NnrD/CARKD family.</text>
</comment>
<feature type="binding site" evidence="14">
    <location>
        <position position="351"/>
    </location>
    <ligand>
        <name>AMP</name>
        <dbReference type="ChEBI" id="CHEBI:456215"/>
    </ligand>
</feature>
<protein>
    <recommendedName>
        <fullName evidence="13 14">Multifunctional fusion protein</fullName>
    </recommendedName>
    <domain>
        <recommendedName>
            <fullName evidence="13">Holo-[acyl-carrier-protein] synthase</fullName>
            <shortName evidence="13">Holo-ACP synthase</shortName>
            <ecNumber evidence="13">2.7.8.7</ecNumber>
        </recommendedName>
        <alternativeName>
            <fullName evidence="13">4'-phosphopantetheinyl transferase AcpS</fullName>
        </alternativeName>
    </domain>
    <domain>
        <recommendedName>
            <fullName evidence="14">ADP-dependent (S)-NAD(P)H-hydrate dehydratase</fullName>
            <ecNumber evidence="14">4.2.1.136</ecNumber>
        </recommendedName>
        <alternativeName>
            <fullName evidence="14">ADP-dependent NAD(P)HX dehydratase</fullName>
        </alternativeName>
    </domain>
</protein>
<dbReference type="InterPro" id="IPR002582">
    <property type="entry name" value="ACPS"/>
</dbReference>
<evidence type="ECO:0000256" key="12">
    <source>
        <dbReference type="ARBA" id="ARBA00023239"/>
    </source>
</evidence>
<evidence type="ECO:0000256" key="14">
    <source>
        <dbReference type="HAMAP-Rule" id="MF_01965"/>
    </source>
</evidence>
<feature type="binding site" evidence="13">
    <location>
        <position position="57"/>
    </location>
    <ligand>
        <name>Mg(2+)</name>
        <dbReference type="ChEBI" id="CHEBI:18420"/>
    </ligand>
</feature>
<dbReference type="NCBIfam" id="TIGR00196">
    <property type="entry name" value="yjeF_cterm"/>
    <property type="match status" value="1"/>
</dbReference>
<dbReference type="PROSITE" id="PS01050">
    <property type="entry name" value="YJEF_C_2"/>
    <property type="match status" value="1"/>
</dbReference>